<evidence type="ECO:0000256" key="4">
    <source>
        <dbReference type="ARBA" id="ARBA00005225"/>
    </source>
</evidence>
<dbReference type="EMBL" id="JAGGKC010000031">
    <property type="protein sequence ID" value="MBP1920506.1"/>
    <property type="molecule type" value="Genomic_DNA"/>
</dbReference>
<keyword evidence="16" id="KW-0479">Metal-binding</keyword>
<dbReference type="NCBIfam" id="NF009855">
    <property type="entry name" value="PRK13321.1"/>
    <property type="match status" value="1"/>
</dbReference>
<comment type="subunit">
    <text evidence="5 16">Homodimer.</text>
</comment>
<evidence type="ECO:0000256" key="8">
    <source>
        <dbReference type="ARBA" id="ARBA00022679"/>
    </source>
</evidence>
<evidence type="ECO:0000256" key="15">
    <source>
        <dbReference type="ARBA" id="ARBA00040883"/>
    </source>
</evidence>
<evidence type="ECO:0000256" key="7">
    <source>
        <dbReference type="ARBA" id="ARBA00022490"/>
    </source>
</evidence>
<keyword evidence="10 16" id="KW-0418">Kinase</keyword>
<gene>
    <name evidence="16" type="primary">coaX</name>
    <name evidence="17" type="ORF">J2Z34_003018</name>
</gene>
<dbReference type="InterPro" id="IPR043129">
    <property type="entry name" value="ATPase_NBD"/>
</dbReference>
<feature type="binding site" evidence="16">
    <location>
        <begin position="107"/>
        <end position="110"/>
    </location>
    <ligand>
        <name>substrate</name>
    </ligand>
</feature>
<dbReference type="NCBIfam" id="TIGR00671">
    <property type="entry name" value="baf"/>
    <property type="match status" value="1"/>
</dbReference>
<evidence type="ECO:0000256" key="9">
    <source>
        <dbReference type="ARBA" id="ARBA00022741"/>
    </source>
</evidence>
<comment type="caution">
    <text evidence="17">The sequence shown here is derived from an EMBL/GenBank/DDBJ whole genome shotgun (WGS) entry which is preliminary data.</text>
</comment>
<feature type="binding site" evidence="16">
    <location>
        <position position="132"/>
    </location>
    <ligand>
        <name>ATP</name>
        <dbReference type="ChEBI" id="CHEBI:30616"/>
    </ligand>
</feature>
<feature type="binding site" evidence="16">
    <location>
        <position position="129"/>
    </location>
    <ligand>
        <name>K(+)</name>
        <dbReference type="ChEBI" id="CHEBI:29103"/>
    </ligand>
</feature>
<keyword evidence="11 16" id="KW-0067">ATP-binding</keyword>
<organism evidence="17 18">
    <name type="scientific">Youngiibacter multivorans</name>
    <dbReference type="NCBI Taxonomy" id="937251"/>
    <lineage>
        <taxon>Bacteria</taxon>
        <taxon>Bacillati</taxon>
        <taxon>Bacillota</taxon>
        <taxon>Clostridia</taxon>
        <taxon>Eubacteriales</taxon>
        <taxon>Clostridiaceae</taxon>
        <taxon>Youngiibacter</taxon>
    </lineage>
</organism>
<comment type="caution">
    <text evidence="16">Lacks conserved residue(s) required for the propagation of feature annotation.</text>
</comment>
<name>A0ABS4G7H5_9CLOT</name>
<evidence type="ECO:0000256" key="5">
    <source>
        <dbReference type="ARBA" id="ARBA00011738"/>
    </source>
</evidence>
<evidence type="ECO:0000256" key="14">
    <source>
        <dbReference type="ARBA" id="ARBA00038036"/>
    </source>
</evidence>
<keyword evidence="8 16" id="KW-0808">Transferase</keyword>
<evidence type="ECO:0000256" key="6">
    <source>
        <dbReference type="ARBA" id="ARBA00012102"/>
    </source>
</evidence>
<dbReference type="NCBIfam" id="NF009847">
    <property type="entry name" value="PRK13318.1-5"/>
    <property type="match status" value="1"/>
</dbReference>
<comment type="similarity">
    <text evidence="14 16">Belongs to the type III pantothenate kinase family.</text>
</comment>
<keyword evidence="12 16" id="KW-0630">Potassium</keyword>
<dbReference type="GO" id="GO:0004594">
    <property type="term" value="F:pantothenate kinase activity"/>
    <property type="evidence" value="ECO:0007669"/>
    <property type="project" value="UniProtKB-EC"/>
</dbReference>
<dbReference type="RefSeq" id="WP_209460676.1">
    <property type="nucleotide sequence ID" value="NZ_JAGGKC010000031.1"/>
</dbReference>
<dbReference type="PANTHER" id="PTHR34265">
    <property type="entry name" value="TYPE III PANTOTHENATE KINASE"/>
    <property type="match status" value="1"/>
</dbReference>
<keyword evidence="7 16" id="KW-0963">Cytoplasm</keyword>
<evidence type="ECO:0000256" key="13">
    <source>
        <dbReference type="ARBA" id="ARBA00022993"/>
    </source>
</evidence>
<comment type="catalytic activity">
    <reaction evidence="1 16">
        <text>(R)-pantothenate + ATP = (R)-4'-phosphopantothenate + ADP + H(+)</text>
        <dbReference type="Rhea" id="RHEA:16373"/>
        <dbReference type="ChEBI" id="CHEBI:10986"/>
        <dbReference type="ChEBI" id="CHEBI:15378"/>
        <dbReference type="ChEBI" id="CHEBI:29032"/>
        <dbReference type="ChEBI" id="CHEBI:30616"/>
        <dbReference type="ChEBI" id="CHEBI:456216"/>
        <dbReference type="EC" id="2.7.1.33"/>
    </reaction>
</comment>
<dbReference type="PANTHER" id="PTHR34265:SF1">
    <property type="entry name" value="TYPE III PANTOTHENATE KINASE"/>
    <property type="match status" value="1"/>
</dbReference>
<comment type="function">
    <text evidence="16">Catalyzes the phosphorylation of pantothenate (Pan), the first step in CoA biosynthesis.</text>
</comment>
<dbReference type="NCBIfam" id="NF009848">
    <property type="entry name" value="PRK13318.1-6"/>
    <property type="match status" value="1"/>
</dbReference>
<comment type="subcellular location">
    <subcellularLocation>
        <location evidence="3 16">Cytoplasm</location>
    </subcellularLocation>
</comment>
<accession>A0ABS4G7H5</accession>
<keyword evidence="9 16" id="KW-0547">Nucleotide-binding</keyword>
<keyword evidence="13 16" id="KW-0173">Coenzyme A biosynthesis</keyword>
<dbReference type="Gene3D" id="3.30.420.40">
    <property type="match status" value="2"/>
</dbReference>
<dbReference type="EC" id="2.7.1.33" evidence="6 16"/>
<evidence type="ECO:0000256" key="1">
    <source>
        <dbReference type="ARBA" id="ARBA00001206"/>
    </source>
</evidence>
<feature type="binding site" evidence="16">
    <location>
        <position position="184"/>
    </location>
    <ligand>
        <name>substrate</name>
    </ligand>
</feature>
<evidence type="ECO:0000313" key="18">
    <source>
        <dbReference type="Proteomes" id="UP001519271"/>
    </source>
</evidence>
<evidence type="ECO:0000256" key="2">
    <source>
        <dbReference type="ARBA" id="ARBA00001958"/>
    </source>
</evidence>
<protein>
    <recommendedName>
        <fullName evidence="15 16">Type III pantothenate kinase</fullName>
        <ecNumber evidence="6 16">2.7.1.33</ecNumber>
    </recommendedName>
    <alternativeName>
        <fullName evidence="16">PanK-III</fullName>
    </alternativeName>
    <alternativeName>
        <fullName evidence="16">Pantothenic acid kinase</fullName>
    </alternativeName>
</protein>
<evidence type="ECO:0000256" key="10">
    <source>
        <dbReference type="ARBA" id="ARBA00022777"/>
    </source>
</evidence>
<dbReference type="Pfam" id="PF03309">
    <property type="entry name" value="Pan_kinase"/>
    <property type="match status" value="1"/>
</dbReference>
<dbReference type="SUPFAM" id="SSF53067">
    <property type="entry name" value="Actin-like ATPase domain"/>
    <property type="match status" value="2"/>
</dbReference>
<feature type="binding site" evidence="16">
    <location>
        <begin position="6"/>
        <end position="13"/>
    </location>
    <ligand>
        <name>ATP</name>
        <dbReference type="ChEBI" id="CHEBI:30616"/>
    </ligand>
</feature>
<evidence type="ECO:0000256" key="12">
    <source>
        <dbReference type="ARBA" id="ARBA00022958"/>
    </source>
</evidence>
<proteinExistence type="inferred from homology"/>
<feature type="active site" description="Proton acceptor" evidence="16">
    <location>
        <position position="109"/>
    </location>
</feature>
<dbReference type="HAMAP" id="MF_01274">
    <property type="entry name" value="Pantothen_kinase_3"/>
    <property type="match status" value="1"/>
</dbReference>
<sequence>MILLVDVGNTNIVIGIHDGNDIIADFRLATDSKKTSDEMSIQVVELFRMNGISVSDITGVIISSVVPNVMYSLENMIRKTFDIHPMIVGPGLKTGMNIKTDNPREVGADRIVNAVAAYEKYKRSMILVDFGTATTFDAVKGTGVYIGGAILPGIKIAADALFERAAKLPRIELVTPEKVIGKNTVTSMQSGIVLGYIGSIEYIIKMMKKEMMEEGEEEPLVIATGGLSRMIYNGTDSIDLLEPGLTLEGLKIIYDKNRKEDR</sequence>
<dbReference type="InterPro" id="IPR004619">
    <property type="entry name" value="Type_III_PanK"/>
</dbReference>
<keyword evidence="18" id="KW-1185">Reference proteome</keyword>
<comment type="cofactor">
    <cofactor evidence="2">
        <name>K(+)</name>
        <dbReference type="ChEBI" id="CHEBI:29103"/>
    </cofactor>
</comment>
<evidence type="ECO:0000256" key="11">
    <source>
        <dbReference type="ARBA" id="ARBA00022840"/>
    </source>
</evidence>
<evidence type="ECO:0000256" key="3">
    <source>
        <dbReference type="ARBA" id="ARBA00004496"/>
    </source>
</evidence>
<reference evidence="17 18" key="1">
    <citation type="submission" date="2021-03" db="EMBL/GenBank/DDBJ databases">
        <title>Genomic Encyclopedia of Type Strains, Phase IV (KMG-IV): sequencing the most valuable type-strain genomes for metagenomic binning, comparative biology and taxonomic classification.</title>
        <authorList>
            <person name="Goeker M."/>
        </authorList>
    </citation>
    <scope>NUCLEOTIDE SEQUENCE [LARGE SCALE GENOMIC DNA]</scope>
    <source>
        <strain evidence="17 18">DSM 6139</strain>
    </source>
</reference>
<dbReference type="CDD" id="cd24015">
    <property type="entry name" value="ASKHA_NBD_PanK-III"/>
    <property type="match status" value="1"/>
</dbReference>
<evidence type="ECO:0000313" key="17">
    <source>
        <dbReference type="EMBL" id="MBP1920506.1"/>
    </source>
</evidence>
<comment type="pathway">
    <text evidence="4 16">Cofactor biosynthesis; coenzyme A biosynthesis; CoA from (R)-pantothenate: step 1/5.</text>
</comment>
<comment type="cofactor">
    <cofactor evidence="16">
        <name>NH4(+)</name>
        <dbReference type="ChEBI" id="CHEBI:28938"/>
    </cofactor>
    <cofactor evidence="16">
        <name>K(+)</name>
        <dbReference type="ChEBI" id="CHEBI:29103"/>
    </cofactor>
    <text evidence="16">A monovalent cation. Ammonium or potassium.</text>
</comment>
<evidence type="ECO:0000256" key="16">
    <source>
        <dbReference type="HAMAP-Rule" id="MF_01274"/>
    </source>
</evidence>
<dbReference type="Proteomes" id="UP001519271">
    <property type="component" value="Unassembled WGS sequence"/>
</dbReference>